<name>A0A059AFW4_EUCGR</name>
<dbReference type="PANTHER" id="PTHR31170">
    <property type="entry name" value="BNAC04G53230D PROTEIN"/>
    <property type="match status" value="1"/>
</dbReference>
<keyword evidence="1" id="KW-0472">Membrane</keyword>
<dbReference type="InParanoid" id="A0A059AFW4"/>
<accession>A0A059AFW4</accession>
<protein>
    <submittedName>
        <fullName evidence="2">Uncharacterized protein</fullName>
    </submittedName>
</protein>
<organism evidence="2">
    <name type="scientific">Eucalyptus grandis</name>
    <name type="common">Flooded gum</name>
    <dbReference type="NCBI Taxonomy" id="71139"/>
    <lineage>
        <taxon>Eukaryota</taxon>
        <taxon>Viridiplantae</taxon>
        <taxon>Streptophyta</taxon>
        <taxon>Embryophyta</taxon>
        <taxon>Tracheophyta</taxon>
        <taxon>Spermatophyta</taxon>
        <taxon>Magnoliopsida</taxon>
        <taxon>eudicotyledons</taxon>
        <taxon>Gunneridae</taxon>
        <taxon>Pentapetalae</taxon>
        <taxon>rosids</taxon>
        <taxon>malvids</taxon>
        <taxon>Myrtales</taxon>
        <taxon>Myrtaceae</taxon>
        <taxon>Myrtoideae</taxon>
        <taxon>Eucalypteae</taxon>
        <taxon>Eucalyptus</taxon>
    </lineage>
</organism>
<dbReference type="Pfam" id="PF03140">
    <property type="entry name" value="DUF247"/>
    <property type="match status" value="1"/>
</dbReference>
<evidence type="ECO:0000313" key="2">
    <source>
        <dbReference type="EMBL" id="KCW52285.1"/>
    </source>
</evidence>
<dbReference type="KEGG" id="egr:108955587"/>
<proteinExistence type="predicted"/>
<dbReference type="InterPro" id="IPR004158">
    <property type="entry name" value="DUF247_pln"/>
</dbReference>
<evidence type="ECO:0000256" key="1">
    <source>
        <dbReference type="SAM" id="Phobius"/>
    </source>
</evidence>
<reference evidence="2" key="1">
    <citation type="submission" date="2013-07" db="EMBL/GenBank/DDBJ databases">
        <title>The genome of Eucalyptus grandis.</title>
        <authorList>
            <person name="Schmutz J."/>
            <person name="Hayes R."/>
            <person name="Myburg A."/>
            <person name="Tuskan G."/>
            <person name="Grattapaglia D."/>
            <person name="Rokhsar D.S."/>
        </authorList>
    </citation>
    <scope>NUCLEOTIDE SEQUENCE</scope>
    <source>
        <tissue evidence="2">Leaf extractions</tissue>
    </source>
</reference>
<keyword evidence="1" id="KW-1133">Transmembrane helix</keyword>
<keyword evidence="1" id="KW-0812">Transmembrane</keyword>
<dbReference type="OrthoDB" id="1849062at2759"/>
<feature type="transmembrane region" description="Helical" evidence="1">
    <location>
        <begin position="406"/>
        <end position="430"/>
    </location>
</feature>
<sequence length="433" mass="50563">MLPLPLPLDPNATNWIVHLNENLNCMPRDKQQCWKSPSIYKVPPFITDFNPEAYRPKVVSFGPYHYNEVHLRPMEEHKHRALLHFLKRSGKSIEPFFDSLRKVARELKDSYNKLDSKWMEREGEGGRFLELMITDGCFMLEIMRIATCENDYAPDDPIFSIRGWERRGPYILRDMLLLENQLPMLVLYQLFAVACDGKEDDINELLQKFYFPDEEKRFTGLGRRLHVLDVYRFGLLMGPEEVRHEEEIIMPEDMKNEPIIQLATELSEAGIKFRKSKTNSLKDISFARGVLKLPVFTVDYTTESMFLNVMTFERLHLKAGSEVTSYVIFMDKIINNRQDVALLNTEGIILGKNKAAAKLFNSLCTKVILPYNNSLDDVQKKISKYCKEPWNVWRANLNRTYFKNPWTILSLIAALFLFALTIIKTVYTLLGYY</sequence>
<dbReference type="AlphaFoldDB" id="A0A059AFW4"/>
<gene>
    <name evidence="2" type="ORF">EUGRSUZ_J01706</name>
</gene>
<dbReference type="PANTHER" id="PTHR31170:SF18">
    <property type="entry name" value="(WILD MALAYSIAN BANANA) HYPOTHETICAL PROTEIN"/>
    <property type="match status" value="1"/>
</dbReference>
<dbReference type="STRING" id="71139.A0A059AFW4"/>
<dbReference type="EMBL" id="KK198762">
    <property type="protein sequence ID" value="KCW52285.1"/>
    <property type="molecule type" value="Genomic_DNA"/>
</dbReference>
<dbReference type="OMA" id="IATCEND"/>
<dbReference type="Gramene" id="KCW52285">
    <property type="protein sequence ID" value="KCW52285"/>
    <property type="gene ID" value="EUGRSUZ_J01706"/>
</dbReference>